<dbReference type="PANTHER" id="PTHR44329">
    <property type="entry name" value="SERINE/THREONINE-PROTEIN KINASE TNNI3K-RELATED"/>
    <property type="match status" value="1"/>
</dbReference>
<evidence type="ECO:0000259" key="2">
    <source>
        <dbReference type="PROSITE" id="PS50011"/>
    </source>
</evidence>
<feature type="compositionally biased region" description="Pro residues" evidence="1">
    <location>
        <begin position="1"/>
        <end position="13"/>
    </location>
</feature>
<dbReference type="SUPFAM" id="SSF56112">
    <property type="entry name" value="Protein kinase-like (PK-like)"/>
    <property type="match status" value="1"/>
</dbReference>
<dbReference type="GO" id="GO:0004674">
    <property type="term" value="F:protein serine/threonine kinase activity"/>
    <property type="evidence" value="ECO:0007669"/>
    <property type="project" value="TreeGrafter"/>
</dbReference>
<dbReference type="Pfam" id="PF07714">
    <property type="entry name" value="PK_Tyr_Ser-Thr"/>
    <property type="match status" value="1"/>
</dbReference>
<dbReference type="GO" id="GO:0005524">
    <property type="term" value="F:ATP binding"/>
    <property type="evidence" value="ECO:0007669"/>
    <property type="project" value="InterPro"/>
</dbReference>
<dbReference type="SMART" id="SM00220">
    <property type="entry name" value="S_TKc"/>
    <property type="match status" value="1"/>
</dbReference>
<gene>
    <name evidence="3" type="ORF">BD410DRAFT_103483</name>
</gene>
<dbReference type="PROSITE" id="PS00108">
    <property type="entry name" value="PROTEIN_KINASE_ST"/>
    <property type="match status" value="1"/>
</dbReference>
<dbReference type="InterPro" id="IPR051681">
    <property type="entry name" value="Ser/Thr_Kinases-Pseudokinases"/>
</dbReference>
<keyword evidence="3" id="KW-0808">Transferase</keyword>
<feature type="domain" description="Protein kinase" evidence="2">
    <location>
        <begin position="213"/>
        <end position="486"/>
    </location>
</feature>
<dbReference type="InterPro" id="IPR001245">
    <property type="entry name" value="Ser-Thr/Tyr_kinase_cat_dom"/>
</dbReference>
<dbReference type="VEuPathDB" id="FungiDB:BD410DRAFT_103483"/>
<dbReference type="InterPro" id="IPR008271">
    <property type="entry name" value="Ser/Thr_kinase_AS"/>
</dbReference>
<protein>
    <submittedName>
        <fullName evidence="3">Kinase-like protein</fullName>
    </submittedName>
</protein>
<dbReference type="Gene3D" id="1.10.510.10">
    <property type="entry name" value="Transferase(Phosphotransferase) domain 1"/>
    <property type="match status" value="1"/>
</dbReference>
<dbReference type="Proteomes" id="UP000294933">
    <property type="component" value="Unassembled WGS sequence"/>
</dbReference>
<dbReference type="AlphaFoldDB" id="A0A4Y7PKK8"/>
<dbReference type="PROSITE" id="PS50011">
    <property type="entry name" value="PROTEIN_KINASE_DOM"/>
    <property type="match status" value="1"/>
</dbReference>
<accession>A0A4Y7PKK8</accession>
<dbReference type="InterPro" id="IPR011009">
    <property type="entry name" value="Kinase-like_dom_sf"/>
</dbReference>
<keyword evidence="3" id="KW-0418">Kinase</keyword>
<feature type="region of interest" description="Disordered" evidence="1">
    <location>
        <begin position="1"/>
        <end position="27"/>
    </location>
</feature>
<dbReference type="OrthoDB" id="122279at2759"/>
<organism evidence="3 4">
    <name type="scientific">Rickenella mellea</name>
    <dbReference type="NCBI Taxonomy" id="50990"/>
    <lineage>
        <taxon>Eukaryota</taxon>
        <taxon>Fungi</taxon>
        <taxon>Dikarya</taxon>
        <taxon>Basidiomycota</taxon>
        <taxon>Agaricomycotina</taxon>
        <taxon>Agaricomycetes</taxon>
        <taxon>Hymenochaetales</taxon>
        <taxon>Rickenellaceae</taxon>
        <taxon>Rickenella</taxon>
    </lineage>
</organism>
<evidence type="ECO:0000313" key="3">
    <source>
        <dbReference type="EMBL" id="TDL15576.1"/>
    </source>
</evidence>
<proteinExistence type="predicted"/>
<dbReference type="STRING" id="50990.A0A4Y7PKK8"/>
<dbReference type="EMBL" id="ML170270">
    <property type="protein sequence ID" value="TDL15576.1"/>
    <property type="molecule type" value="Genomic_DNA"/>
</dbReference>
<dbReference type="InterPro" id="IPR000719">
    <property type="entry name" value="Prot_kinase_dom"/>
</dbReference>
<evidence type="ECO:0000313" key="4">
    <source>
        <dbReference type="Proteomes" id="UP000294933"/>
    </source>
</evidence>
<evidence type="ECO:0000256" key="1">
    <source>
        <dbReference type="SAM" id="MobiDB-lite"/>
    </source>
</evidence>
<sequence>MPPTATPEPPKLPMAPDRPASPSGDEQKWKLDVKKLLEGMDAKDRLQCLAMANRVRIYKRLLVYVYVQLRYFQIDVSSIPSFTAHLASLEGWDGPKSLCKHDAIRRAIWETLQTQGIQVKTNQFVHFLPEMLVLDENDIALKVTTIIRDQEQKQEFVALCMEEPVPVIGLLQMLLDHDLVPNESKMLLVQTLARFAKMSATYPNSLLLRGVKLQGTHPVAGGGYSDIWKGTLGSQSVALKAFRIFFNDTSRIKNKILKDFCHEAVMWRQLRHKNILPFYGVFQGDETFDRLCLVSPWSEAGNIVDFLTSHPDSDRILLLSDVVDGLCYLHSFDPPVVHGDLKGANIFVTHSGIACLGDFGLTRFRDSQDNNIWQSTTGNASGTSRWTAPELLASDVSGQNIRANRASDIYSFGCVCLEVFTGNPPFSEILREAVVVMAIIQKQTPQRPFGDCVKHGLDDSMWDMISQCWHADPNLRPTVLQVSQFFRGKMGSLKENRTTVDDFPGAPSESLGQYGFSDEYVSHMTLQLVCLSFFRRTVPGSH</sequence>
<name>A0A4Y7PKK8_9AGAM</name>
<reference evidence="3 4" key="1">
    <citation type="submission" date="2018-06" db="EMBL/GenBank/DDBJ databases">
        <title>A transcriptomic atlas of mushroom development highlights an independent origin of complex multicellularity.</title>
        <authorList>
            <consortium name="DOE Joint Genome Institute"/>
            <person name="Krizsan K."/>
            <person name="Almasi E."/>
            <person name="Merenyi Z."/>
            <person name="Sahu N."/>
            <person name="Viragh M."/>
            <person name="Koszo T."/>
            <person name="Mondo S."/>
            <person name="Kiss B."/>
            <person name="Balint B."/>
            <person name="Kues U."/>
            <person name="Barry K."/>
            <person name="Hegedus J.C."/>
            <person name="Henrissat B."/>
            <person name="Johnson J."/>
            <person name="Lipzen A."/>
            <person name="Ohm R."/>
            <person name="Nagy I."/>
            <person name="Pangilinan J."/>
            <person name="Yan J."/>
            <person name="Xiong Y."/>
            <person name="Grigoriev I.V."/>
            <person name="Hibbett D.S."/>
            <person name="Nagy L.G."/>
        </authorList>
    </citation>
    <scope>NUCLEOTIDE SEQUENCE [LARGE SCALE GENOMIC DNA]</scope>
    <source>
        <strain evidence="3 4">SZMC22713</strain>
    </source>
</reference>
<keyword evidence="4" id="KW-1185">Reference proteome</keyword>